<dbReference type="Gene3D" id="2.60.40.60">
    <property type="entry name" value="Cadherins"/>
    <property type="match status" value="1"/>
</dbReference>
<organism evidence="3 4">
    <name type="scientific">Henriciella algicola</name>
    <dbReference type="NCBI Taxonomy" id="1608422"/>
    <lineage>
        <taxon>Bacteria</taxon>
        <taxon>Pseudomonadati</taxon>
        <taxon>Pseudomonadota</taxon>
        <taxon>Alphaproteobacteria</taxon>
        <taxon>Hyphomonadales</taxon>
        <taxon>Hyphomonadaceae</taxon>
        <taxon>Henriciella</taxon>
    </lineage>
</organism>
<dbReference type="Gene3D" id="2.120.10.30">
    <property type="entry name" value="TolB, C-terminal domain"/>
    <property type="match status" value="1"/>
</dbReference>
<protein>
    <submittedName>
        <fullName evidence="3">Cadherin domain-containing protein</fullName>
    </submittedName>
</protein>
<proteinExistence type="predicted"/>
<evidence type="ECO:0000256" key="1">
    <source>
        <dbReference type="SAM" id="MobiDB-lite"/>
    </source>
</evidence>
<dbReference type="InterPro" id="IPR002126">
    <property type="entry name" value="Cadherin-like_dom"/>
</dbReference>
<dbReference type="EMBL" id="QWGA01000003">
    <property type="protein sequence ID" value="RIJ31428.1"/>
    <property type="molecule type" value="Genomic_DNA"/>
</dbReference>
<dbReference type="PROSITE" id="PS50268">
    <property type="entry name" value="CADHERIN_2"/>
    <property type="match status" value="1"/>
</dbReference>
<dbReference type="InterPro" id="IPR015919">
    <property type="entry name" value="Cadherin-like_sf"/>
</dbReference>
<dbReference type="GO" id="GO:0007156">
    <property type="term" value="P:homophilic cell adhesion via plasma membrane adhesion molecules"/>
    <property type="evidence" value="ECO:0007669"/>
    <property type="project" value="InterPro"/>
</dbReference>
<dbReference type="SUPFAM" id="SSF49313">
    <property type="entry name" value="Cadherin-like"/>
    <property type="match status" value="1"/>
</dbReference>
<accession>A0A399RJI8</accession>
<dbReference type="GO" id="GO:0016020">
    <property type="term" value="C:membrane"/>
    <property type="evidence" value="ECO:0007669"/>
    <property type="project" value="InterPro"/>
</dbReference>
<evidence type="ECO:0000313" key="4">
    <source>
        <dbReference type="Proteomes" id="UP000265845"/>
    </source>
</evidence>
<dbReference type="OrthoDB" id="9773411at2"/>
<sequence>MLCTVSTLLLAAACGGGDSSGGPSAPPPPPPPPPPPSNNAPEFTSASSISVEENTTGVLFTFEATDADGDDISFAFTGPGDSQLFDLDSDTGELSARSPIDFERPADADSDNVYEIDVEASDGKGGTTSTTLSLTVADVAENGTIVTISGTFFEPVFVAPIPGTELLAVVEKAGEVYAYNPATGALASPLFLNLAGDLSYSGEQGLLGLAFSPDYETDGTIYINVTNTSGDTEIRRYTAFSGSRTQIDPSTKDVILRVAQPASNHNAGWIGFSNDGLLYVPLGDGGGSGDPNENAQDPDELLGKVLRIDVNGDDFPGDDLRDYAIPAGNAFEGGGGRPEIFALGVRNPYRGSVDPVTGDLFFGDVGQDAIEEINRLPADGAGTNFGWDTREGTQQFEGPDDAAFTPPVAEYAHGNGPFEGSSVVGGYVYRGSIEAVQDHYVFGDFITNNFWSVPESDLVIGRTVPSSDFQRLNDVFEGANLVGSMSSFGLDQEGRLLILNYSGNLNRLEDQQ</sequence>
<dbReference type="Pfam" id="PF07995">
    <property type="entry name" value="GSDH"/>
    <property type="match status" value="1"/>
</dbReference>
<gene>
    <name evidence="3" type="ORF">D1222_04005</name>
</gene>
<dbReference type="PANTHER" id="PTHR19328:SF75">
    <property type="entry name" value="ALDOSE SUGAR DEHYDROGENASE YLII"/>
    <property type="match status" value="1"/>
</dbReference>
<keyword evidence="4" id="KW-1185">Reference proteome</keyword>
<dbReference type="SUPFAM" id="SSF50952">
    <property type="entry name" value="Soluble quinoprotein glucose dehydrogenase"/>
    <property type="match status" value="1"/>
</dbReference>
<comment type="caution">
    <text evidence="3">The sequence shown here is derived from an EMBL/GenBank/DDBJ whole genome shotgun (WGS) entry which is preliminary data.</text>
</comment>
<dbReference type="InterPro" id="IPR011041">
    <property type="entry name" value="Quinoprot_gluc/sorb_DH_b-prop"/>
</dbReference>
<dbReference type="GO" id="GO:0005509">
    <property type="term" value="F:calcium ion binding"/>
    <property type="evidence" value="ECO:0007669"/>
    <property type="project" value="InterPro"/>
</dbReference>
<dbReference type="SMART" id="SM00112">
    <property type="entry name" value="CA"/>
    <property type="match status" value="1"/>
</dbReference>
<dbReference type="InterPro" id="IPR012938">
    <property type="entry name" value="Glc/Sorbosone_DH"/>
</dbReference>
<dbReference type="Proteomes" id="UP000265845">
    <property type="component" value="Unassembled WGS sequence"/>
</dbReference>
<dbReference type="AlphaFoldDB" id="A0A399RJI8"/>
<feature type="region of interest" description="Disordered" evidence="1">
    <location>
        <begin position="85"/>
        <end position="111"/>
    </location>
</feature>
<feature type="region of interest" description="Disordered" evidence="1">
    <location>
        <begin position="14"/>
        <end position="47"/>
    </location>
</feature>
<dbReference type="PANTHER" id="PTHR19328">
    <property type="entry name" value="HEDGEHOG-INTERACTING PROTEIN"/>
    <property type="match status" value="1"/>
</dbReference>
<dbReference type="SUPFAM" id="SSF101447">
    <property type="entry name" value="Formin homology 2 domain (FH2 domain)"/>
    <property type="match status" value="1"/>
</dbReference>
<dbReference type="CDD" id="cd11304">
    <property type="entry name" value="Cadherin_repeat"/>
    <property type="match status" value="1"/>
</dbReference>
<feature type="compositionally biased region" description="Pro residues" evidence="1">
    <location>
        <begin position="24"/>
        <end position="38"/>
    </location>
</feature>
<dbReference type="InterPro" id="IPR011042">
    <property type="entry name" value="6-blade_b-propeller_TolB-like"/>
</dbReference>
<feature type="domain" description="Cadherin" evidence="2">
    <location>
        <begin position="43"/>
        <end position="157"/>
    </location>
</feature>
<dbReference type="Pfam" id="PF00028">
    <property type="entry name" value="Cadherin"/>
    <property type="match status" value="1"/>
</dbReference>
<evidence type="ECO:0000313" key="3">
    <source>
        <dbReference type="EMBL" id="RIJ31428.1"/>
    </source>
</evidence>
<reference evidence="3 4" key="1">
    <citation type="submission" date="2018-08" db="EMBL/GenBank/DDBJ databases">
        <title>Henriciella mobilis sp. nov., isolated from seawater.</title>
        <authorList>
            <person name="Cheng H."/>
            <person name="Wu Y.-H."/>
            <person name="Xu X.-W."/>
            <person name="Guo L.-L."/>
        </authorList>
    </citation>
    <scope>NUCLEOTIDE SEQUENCE [LARGE SCALE GENOMIC DNA]</scope>
    <source>
        <strain evidence="3 4">CCUG67844</strain>
    </source>
</reference>
<evidence type="ECO:0000259" key="2">
    <source>
        <dbReference type="PROSITE" id="PS50268"/>
    </source>
</evidence>
<name>A0A399RJI8_9PROT</name>